<evidence type="ECO:0000256" key="15">
    <source>
        <dbReference type="ARBA" id="ARBA00023268"/>
    </source>
</evidence>
<feature type="active site" description="Proton acceptor; for GTP cyclohydrolase activity" evidence="17">
    <location>
        <position position="329"/>
    </location>
</feature>
<feature type="binding site" evidence="17">
    <location>
        <position position="273"/>
    </location>
    <ligand>
        <name>GTP</name>
        <dbReference type="ChEBI" id="CHEBI:37565"/>
    </ligand>
</feature>
<dbReference type="EMBL" id="JBBMFJ010000011">
    <property type="protein sequence ID" value="MEQ2562872.1"/>
    <property type="molecule type" value="Genomic_DNA"/>
</dbReference>
<evidence type="ECO:0000256" key="9">
    <source>
        <dbReference type="ARBA" id="ARBA00022801"/>
    </source>
</evidence>
<keyword evidence="12 17" id="KW-0342">GTP-binding</keyword>
<feature type="binding site" evidence="17">
    <location>
        <position position="357"/>
    </location>
    <ligand>
        <name>GTP</name>
        <dbReference type="ChEBI" id="CHEBI:37565"/>
    </ligand>
</feature>
<keyword evidence="8 17" id="KW-0547">Nucleotide-binding</keyword>
<proteinExistence type="inferred from homology"/>
<feature type="binding site" evidence="17">
    <location>
        <position position="164"/>
    </location>
    <ligand>
        <name>D-ribulose 5-phosphate</name>
        <dbReference type="ChEBI" id="CHEBI:58121"/>
    </ligand>
</feature>
<accession>A0ABV1HKN2</accession>
<evidence type="ECO:0000256" key="6">
    <source>
        <dbReference type="ARBA" id="ARBA00022619"/>
    </source>
</evidence>
<dbReference type="NCBIfam" id="NF001591">
    <property type="entry name" value="PRK00393.1"/>
    <property type="match status" value="1"/>
</dbReference>
<keyword evidence="11 17" id="KW-0460">Magnesium</keyword>
<gene>
    <name evidence="17" type="primary">ribBA</name>
    <name evidence="19" type="ORF">WMO41_06805</name>
</gene>
<feature type="site" description="Essential for DHBP synthase activity" evidence="17">
    <location>
        <position position="126"/>
    </location>
</feature>
<comment type="similarity">
    <text evidence="5 17">In the N-terminal section; belongs to the DHBP synthase family.</text>
</comment>
<feature type="binding site" evidence="17">
    <location>
        <begin position="252"/>
        <end position="256"/>
    </location>
    <ligand>
        <name>GTP</name>
        <dbReference type="ChEBI" id="CHEBI:37565"/>
    </ligand>
</feature>
<feature type="region of interest" description="DHBP synthase" evidence="17">
    <location>
        <begin position="1"/>
        <end position="201"/>
    </location>
</feature>
<dbReference type="CDD" id="cd00641">
    <property type="entry name" value="GTP_cyclohydro2"/>
    <property type="match status" value="1"/>
</dbReference>
<evidence type="ECO:0000256" key="3">
    <source>
        <dbReference type="ARBA" id="ARBA00004853"/>
    </source>
</evidence>
<feature type="binding site" evidence="17">
    <location>
        <position position="352"/>
    </location>
    <ligand>
        <name>GTP</name>
        <dbReference type="ChEBI" id="CHEBI:37565"/>
    </ligand>
</feature>
<keyword evidence="20" id="KW-1185">Reference proteome</keyword>
<dbReference type="InterPro" id="IPR017945">
    <property type="entry name" value="DHBP_synth_RibB-like_a/b_dom"/>
</dbReference>
<dbReference type="HAMAP" id="MF_00179">
    <property type="entry name" value="RibA"/>
    <property type="match status" value="1"/>
</dbReference>
<feature type="binding site" evidence="17">
    <location>
        <position position="33"/>
    </location>
    <ligand>
        <name>D-ribulose 5-phosphate</name>
        <dbReference type="ChEBI" id="CHEBI:58121"/>
    </ligand>
</feature>
<comment type="similarity">
    <text evidence="17">In the C-terminal section; belongs to the GTP cyclohydrolase II family.</text>
</comment>
<comment type="catalytic activity">
    <reaction evidence="1 17">
        <text>D-ribulose 5-phosphate = (2S)-2-hydroxy-3-oxobutyl phosphate + formate + H(+)</text>
        <dbReference type="Rhea" id="RHEA:18457"/>
        <dbReference type="ChEBI" id="CHEBI:15378"/>
        <dbReference type="ChEBI" id="CHEBI:15740"/>
        <dbReference type="ChEBI" id="CHEBI:58121"/>
        <dbReference type="ChEBI" id="CHEBI:58830"/>
        <dbReference type="EC" id="4.1.99.12"/>
    </reaction>
</comment>
<dbReference type="Proteomes" id="UP001437460">
    <property type="component" value="Unassembled WGS sequence"/>
</dbReference>
<evidence type="ECO:0000256" key="8">
    <source>
        <dbReference type="ARBA" id="ARBA00022741"/>
    </source>
</evidence>
<evidence type="ECO:0000256" key="13">
    <source>
        <dbReference type="ARBA" id="ARBA00023211"/>
    </source>
</evidence>
<feature type="binding site" evidence="17">
    <location>
        <position position="143"/>
    </location>
    <ligand>
        <name>Mg(2+)</name>
        <dbReference type="ChEBI" id="CHEBI:18420"/>
        <label>2</label>
    </ligand>
</feature>
<feature type="binding site" evidence="17">
    <location>
        <position position="268"/>
    </location>
    <ligand>
        <name>Zn(2+)</name>
        <dbReference type="ChEBI" id="CHEBI:29105"/>
        <note>catalytic</note>
    </ligand>
</feature>
<keyword evidence="10 17" id="KW-0862">Zinc</keyword>
<dbReference type="InterPro" id="IPR036144">
    <property type="entry name" value="RibA-like_sf"/>
</dbReference>
<feature type="binding site" evidence="17">
    <location>
        <begin position="28"/>
        <end position="29"/>
    </location>
    <ligand>
        <name>D-ribulose 5-phosphate</name>
        <dbReference type="ChEBI" id="CHEBI:58121"/>
    </ligand>
</feature>
<evidence type="ECO:0000259" key="18">
    <source>
        <dbReference type="Pfam" id="PF00925"/>
    </source>
</evidence>
<dbReference type="Pfam" id="PF00926">
    <property type="entry name" value="DHBP_synthase"/>
    <property type="match status" value="1"/>
</dbReference>
<dbReference type="SUPFAM" id="SSF142695">
    <property type="entry name" value="RibA-like"/>
    <property type="match status" value="1"/>
</dbReference>
<comment type="function">
    <text evidence="2 17">Catalyzes the conversion of D-ribulose 5-phosphate to formate and 3,4-dihydroxy-2-butanone 4-phosphate.</text>
</comment>
<feature type="binding site" evidence="17">
    <location>
        <position position="270"/>
    </location>
    <ligand>
        <name>Zn(2+)</name>
        <dbReference type="ChEBI" id="CHEBI:29105"/>
        <note>catalytic</note>
    </ligand>
</feature>
<dbReference type="InterPro" id="IPR000422">
    <property type="entry name" value="DHBP_synthase_RibB"/>
</dbReference>
<keyword evidence="14 17" id="KW-0456">Lyase</keyword>
<comment type="cofactor">
    <cofactor evidence="17">
        <name>Zn(2+)</name>
        <dbReference type="ChEBI" id="CHEBI:29105"/>
    </cofactor>
    <text evidence="17">Binds 1 zinc ion per subunit.</text>
</comment>
<feature type="binding site" evidence="17">
    <location>
        <position position="29"/>
    </location>
    <ligand>
        <name>Mg(2+)</name>
        <dbReference type="ChEBI" id="CHEBI:18420"/>
        <label>2</label>
    </ligand>
</feature>
<evidence type="ECO:0000256" key="10">
    <source>
        <dbReference type="ARBA" id="ARBA00022833"/>
    </source>
</evidence>
<keyword evidence="7 17" id="KW-0479">Metal-binding</keyword>
<keyword evidence="13 17" id="KW-0464">Manganese</keyword>
<dbReference type="NCBIfam" id="TIGR00506">
    <property type="entry name" value="ribB"/>
    <property type="match status" value="1"/>
</dbReference>
<evidence type="ECO:0000256" key="7">
    <source>
        <dbReference type="ARBA" id="ARBA00022723"/>
    </source>
</evidence>
<dbReference type="SUPFAM" id="SSF55821">
    <property type="entry name" value="YrdC/RibB"/>
    <property type="match status" value="1"/>
</dbReference>
<dbReference type="Gene3D" id="3.40.50.10990">
    <property type="entry name" value="GTP cyclohydrolase II"/>
    <property type="match status" value="1"/>
</dbReference>
<feature type="binding site" evidence="17">
    <location>
        <position position="29"/>
    </location>
    <ligand>
        <name>Mg(2+)</name>
        <dbReference type="ChEBI" id="CHEBI:18420"/>
        <label>1</label>
    </ligand>
</feature>
<keyword evidence="6 17" id="KW-0686">Riboflavin biosynthesis</keyword>
<dbReference type="InterPro" id="IPR032677">
    <property type="entry name" value="GTP_cyclohydro_II"/>
</dbReference>
<feature type="binding site" evidence="17">
    <location>
        <position position="257"/>
    </location>
    <ligand>
        <name>Zn(2+)</name>
        <dbReference type="ChEBI" id="CHEBI:29105"/>
        <note>catalytic</note>
    </ligand>
</feature>
<evidence type="ECO:0000313" key="19">
    <source>
        <dbReference type="EMBL" id="MEQ2562872.1"/>
    </source>
</evidence>
<comment type="catalytic activity">
    <reaction evidence="16 17">
        <text>GTP + 4 H2O = 2,5-diamino-6-hydroxy-4-(5-phosphoribosylamino)-pyrimidine + formate + 2 phosphate + 3 H(+)</text>
        <dbReference type="Rhea" id="RHEA:23704"/>
        <dbReference type="ChEBI" id="CHEBI:15377"/>
        <dbReference type="ChEBI" id="CHEBI:15378"/>
        <dbReference type="ChEBI" id="CHEBI:15740"/>
        <dbReference type="ChEBI" id="CHEBI:37565"/>
        <dbReference type="ChEBI" id="CHEBI:43474"/>
        <dbReference type="ChEBI" id="CHEBI:58614"/>
        <dbReference type="EC" id="3.5.4.25"/>
    </reaction>
</comment>
<feature type="site" description="Essential for DHBP synthase activity" evidence="17">
    <location>
        <position position="164"/>
    </location>
</feature>
<dbReference type="PIRSF" id="PIRSF001259">
    <property type="entry name" value="RibA"/>
    <property type="match status" value="1"/>
</dbReference>
<evidence type="ECO:0000256" key="4">
    <source>
        <dbReference type="ARBA" id="ARBA00004904"/>
    </source>
</evidence>
<keyword evidence="9 17" id="KW-0378">Hydrolase</keyword>
<dbReference type="Gene3D" id="3.90.870.10">
    <property type="entry name" value="DHBP synthase"/>
    <property type="match status" value="1"/>
</dbReference>
<dbReference type="InterPro" id="IPR016299">
    <property type="entry name" value="Riboflavin_synth_RibBA"/>
</dbReference>
<dbReference type="InterPro" id="IPR000926">
    <property type="entry name" value="RibA"/>
</dbReference>
<feature type="binding site" evidence="17">
    <location>
        <begin position="140"/>
        <end position="144"/>
    </location>
    <ligand>
        <name>D-ribulose 5-phosphate</name>
        <dbReference type="ChEBI" id="CHEBI:58121"/>
    </ligand>
</feature>
<comment type="function">
    <text evidence="17">Catalyzes the conversion of GTP to 2,5-diamino-6-ribosylamino-4(3H)-pyrimidinone 5'-phosphate (DARP), formate and pyrophosphate.</text>
</comment>
<dbReference type="NCBIfam" id="TIGR00505">
    <property type="entry name" value="ribA"/>
    <property type="match status" value="1"/>
</dbReference>
<protein>
    <recommendedName>
        <fullName evidence="17">Riboflavin biosynthesis protein RibBA</fullName>
    </recommendedName>
    <domain>
        <recommendedName>
            <fullName evidence="17">3,4-dihydroxy-2-butanone 4-phosphate synthase</fullName>
            <shortName evidence="17">DHBP synthase</shortName>
            <ecNumber evidence="17">4.1.99.12</ecNumber>
        </recommendedName>
    </domain>
    <domain>
        <recommendedName>
            <fullName evidence="17">GTP cyclohydrolase-2</fullName>
            <ecNumber evidence="17">3.5.4.25</ecNumber>
        </recommendedName>
        <alternativeName>
            <fullName evidence="17">GTP cyclohydrolase II</fullName>
        </alternativeName>
    </domain>
</protein>
<evidence type="ECO:0000256" key="1">
    <source>
        <dbReference type="ARBA" id="ARBA00000141"/>
    </source>
</evidence>
<feature type="binding site" evidence="17">
    <location>
        <begin position="295"/>
        <end position="297"/>
    </location>
    <ligand>
        <name>GTP</name>
        <dbReference type="ChEBI" id="CHEBI:37565"/>
    </ligand>
</feature>
<name>A0ABV1HKN2_9FIRM</name>
<reference evidence="19 20" key="1">
    <citation type="submission" date="2024-03" db="EMBL/GenBank/DDBJ databases">
        <title>Human intestinal bacterial collection.</title>
        <authorList>
            <person name="Pauvert C."/>
            <person name="Hitch T.C.A."/>
            <person name="Clavel T."/>
        </authorList>
    </citation>
    <scope>NUCLEOTIDE SEQUENCE [LARGE SCALE GENOMIC DNA]</scope>
    <source>
        <strain evidence="19 20">CLA-AP-H27</strain>
    </source>
</reference>
<dbReference type="GO" id="GO:0003935">
    <property type="term" value="F:GTP cyclohydrolase II activity"/>
    <property type="evidence" value="ECO:0007669"/>
    <property type="project" value="UniProtKB-EC"/>
</dbReference>
<dbReference type="HAMAP" id="MF_00180">
    <property type="entry name" value="RibB"/>
    <property type="match status" value="1"/>
</dbReference>
<evidence type="ECO:0000256" key="12">
    <source>
        <dbReference type="ARBA" id="ARBA00023134"/>
    </source>
</evidence>
<dbReference type="RefSeq" id="WP_349229103.1">
    <property type="nucleotide sequence ID" value="NZ_JBBMFJ010000011.1"/>
</dbReference>
<evidence type="ECO:0000256" key="14">
    <source>
        <dbReference type="ARBA" id="ARBA00023239"/>
    </source>
</evidence>
<dbReference type="HAMAP" id="MF_01283">
    <property type="entry name" value="RibBA"/>
    <property type="match status" value="1"/>
</dbReference>
<evidence type="ECO:0000256" key="5">
    <source>
        <dbReference type="ARBA" id="ARBA00005520"/>
    </source>
</evidence>
<dbReference type="NCBIfam" id="NF006803">
    <property type="entry name" value="PRK09311.1"/>
    <property type="match status" value="1"/>
</dbReference>
<evidence type="ECO:0000313" key="20">
    <source>
        <dbReference type="Proteomes" id="UP001437460"/>
    </source>
</evidence>
<comment type="pathway">
    <text evidence="3 17">Cofactor biosynthesis; riboflavin biosynthesis; 5-amino-6-(D-ribitylamino)uracil from GTP: step 1/4.</text>
</comment>
<feature type="domain" description="GTP cyclohydrolase II" evidence="18">
    <location>
        <begin position="210"/>
        <end position="373"/>
    </location>
</feature>
<feature type="binding site" evidence="17">
    <location>
        <position position="317"/>
    </location>
    <ligand>
        <name>GTP</name>
        <dbReference type="ChEBI" id="CHEBI:37565"/>
    </ligand>
</feature>
<feature type="active site" description="Nucleophile; for GTP cyclohydrolase activity" evidence="17">
    <location>
        <position position="331"/>
    </location>
</feature>
<evidence type="ECO:0000256" key="2">
    <source>
        <dbReference type="ARBA" id="ARBA00002284"/>
    </source>
</evidence>
<feature type="region of interest" description="GTP cyclohydrolase II" evidence="17">
    <location>
        <begin position="202"/>
        <end position="399"/>
    </location>
</feature>
<keyword evidence="15 17" id="KW-0511">Multifunctional enzyme</keyword>
<evidence type="ECO:0000256" key="11">
    <source>
        <dbReference type="ARBA" id="ARBA00022842"/>
    </source>
</evidence>
<dbReference type="GO" id="GO:0008686">
    <property type="term" value="F:3,4-dihydroxy-2-butanone-4-phosphate synthase activity"/>
    <property type="evidence" value="ECO:0007669"/>
    <property type="project" value="UniProtKB-EC"/>
</dbReference>
<comment type="cofactor">
    <cofactor evidence="17">
        <name>Mg(2+)</name>
        <dbReference type="ChEBI" id="CHEBI:18420"/>
    </cofactor>
    <cofactor evidence="17">
        <name>Mn(2+)</name>
        <dbReference type="ChEBI" id="CHEBI:29035"/>
    </cofactor>
    <text evidence="17">Binds 2 divalent metal cations per subunit. Magnesium or manganese.</text>
</comment>
<dbReference type="Pfam" id="PF00925">
    <property type="entry name" value="GTP_cyclohydro2"/>
    <property type="match status" value="1"/>
</dbReference>
<dbReference type="PANTHER" id="PTHR21327:SF18">
    <property type="entry name" value="3,4-DIHYDROXY-2-BUTANONE 4-PHOSPHATE SYNTHASE"/>
    <property type="match status" value="1"/>
</dbReference>
<comment type="caution">
    <text evidence="19">The sequence shown here is derived from an EMBL/GenBank/DDBJ whole genome shotgun (WGS) entry which is preliminary data.</text>
</comment>
<sequence>MTQYNTVEEALEELRKGHIILVTDDADRENEGDFICAAEFATTENINFMATHGKGLICMPMSAEYAAKLQFPQMVSNNTDNHETAFTVSIDCVDTTTGISAAERSVTALRCVAEDAKPEDFRRPGHMFPLVAKKNGVLERNGHTEATVDLCRLAGLKECGLCCEIMREDGTMMRTSELQELARKWDLKFITIQALQAYRKCHEKLVDRVTVTRMPTKYGEFTAYGYVNRLNGEHHVALVKGEIGDGEDVLARIHSECLTGDTFGSLRCDCGQQFAAAMTQIEKEGRGILLYMRQEGRGIGLINKLKAYELQEQGMDTLEANLALGFAGDEREYYIGAQILKDLGVKSMRLLTNNPDKVYQLSEFGMAIKERVPIQMSATKYDLFYLKTKQQRMGHLLRY</sequence>
<evidence type="ECO:0000256" key="17">
    <source>
        <dbReference type="HAMAP-Rule" id="MF_01283"/>
    </source>
</evidence>
<comment type="pathway">
    <text evidence="4 17">Cofactor biosynthesis; riboflavin biosynthesis; 2-hydroxy-3-oxobutyl phosphate from D-ribulose 5-phosphate: step 1/1.</text>
</comment>
<organism evidence="19 20">
    <name type="scientific">Ventrimonas faecis</name>
    <dbReference type="NCBI Taxonomy" id="3133170"/>
    <lineage>
        <taxon>Bacteria</taxon>
        <taxon>Bacillati</taxon>
        <taxon>Bacillota</taxon>
        <taxon>Clostridia</taxon>
        <taxon>Lachnospirales</taxon>
        <taxon>Lachnospiraceae</taxon>
        <taxon>Ventrimonas</taxon>
    </lineage>
</organism>
<dbReference type="EC" id="3.5.4.25" evidence="17"/>
<dbReference type="EC" id="4.1.99.12" evidence="17"/>
<evidence type="ECO:0000256" key="16">
    <source>
        <dbReference type="ARBA" id="ARBA00049295"/>
    </source>
</evidence>
<dbReference type="PANTHER" id="PTHR21327">
    <property type="entry name" value="GTP CYCLOHYDROLASE II-RELATED"/>
    <property type="match status" value="1"/>
</dbReference>